<reference evidence="1 2" key="1">
    <citation type="submission" date="2020-09" db="EMBL/GenBank/DDBJ databases">
        <title>De no assembly of potato wild relative species, Solanum commersonii.</title>
        <authorList>
            <person name="Cho K."/>
        </authorList>
    </citation>
    <scope>NUCLEOTIDE SEQUENCE [LARGE SCALE GENOMIC DNA]</scope>
    <source>
        <strain evidence="1">LZ3.2</strain>
        <tissue evidence="1">Leaf</tissue>
    </source>
</reference>
<dbReference type="AlphaFoldDB" id="A0A9J5Z1R2"/>
<keyword evidence="2" id="KW-1185">Reference proteome</keyword>
<evidence type="ECO:0000313" key="2">
    <source>
        <dbReference type="Proteomes" id="UP000824120"/>
    </source>
</evidence>
<dbReference type="EMBL" id="JACXVP010000005">
    <property type="protein sequence ID" value="KAG5606825.1"/>
    <property type="molecule type" value="Genomic_DNA"/>
</dbReference>
<dbReference type="Proteomes" id="UP000824120">
    <property type="component" value="Chromosome 5"/>
</dbReference>
<comment type="caution">
    <text evidence="1">The sequence shown here is derived from an EMBL/GenBank/DDBJ whole genome shotgun (WGS) entry which is preliminary data.</text>
</comment>
<proteinExistence type="predicted"/>
<protein>
    <submittedName>
        <fullName evidence="1">Uncharacterized protein</fullName>
    </submittedName>
</protein>
<accession>A0A9J5Z1R2</accession>
<sequence>MHIVNYVIVGLIIYADETNNLLNEAKASGFVDIDLTAEVVWPNITKGRRSNRTKVEWSIKIKEEQVEKDGVMNDVGNGGDFVLM</sequence>
<gene>
    <name evidence="1" type="ORF">H5410_028317</name>
</gene>
<evidence type="ECO:0000313" key="1">
    <source>
        <dbReference type="EMBL" id="KAG5606825.1"/>
    </source>
</evidence>
<organism evidence="1 2">
    <name type="scientific">Solanum commersonii</name>
    <name type="common">Commerson's wild potato</name>
    <name type="synonym">Commerson's nightshade</name>
    <dbReference type="NCBI Taxonomy" id="4109"/>
    <lineage>
        <taxon>Eukaryota</taxon>
        <taxon>Viridiplantae</taxon>
        <taxon>Streptophyta</taxon>
        <taxon>Embryophyta</taxon>
        <taxon>Tracheophyta</taxon>
        <taxon>Spermatophyta</taxon>
        <taxon>Magnoliopsida</taxon>
        <taxon>eudicotyledons</taxon>
        <taxon>Gunneridae</taxon>
        <taxon>Pentapetalae</taxon>
        <taxon>asterids</taxon>
        <taxon>lamiids</taxon>
        <taxon>Solanales</taxon>
        <taxon>Solanaceae</taxon>
        <taxon>Solanoideae</taxon>
        <taxon>Solaneae</taxon>
        <taxon>Solanum</taxon>
    </lineage>
</organism>
<name>A0A9J5Z1R2_SOLCO</name>